<dbReference type="EMBL" id="JAAIWM010000003">
    <property type="protein sequence ID" value="NEY72031.1"/>
    <property type="molecule type" value="Genomic_DNA"/>
</dbReference>
<evidence type="ECO:0000313" key="2">
    <source>
        <dbReference type="EMBL" id="NEY72031.1"/>
    </source>
</evidence>
<dbReference type="Proteomes" id="UP000481043">
    <property type="component" value="Unassembled WGS sequence"/>
</dbReference>
<gene>
    <name evidence="2" type="ORF">G4D63_09875</name>
</gene>
<feature type="transmembrane region" description="Helical" evidence="1">
    <location>
        <begin position="37"/>
        <end position="57"/>
    </location>
</feature>
<accession>A0A6M0Q6P2</accession>
<feature type="transmembrane region" description="Helical" evidence="1">
    <location>
        <begin position="6"/>
        <end position="25"/>
    </location>
</feature>
<evidence type="ECO:0000256" key="1">
    <source>
        <dbReference type="SAM" id="Phobius"/>
    </source>
</evidence>
<protein>
    <submittedName>
        <fullName evidence="2">Uncharacterized protein</fullName>
    </submittedName>
</protein>
<reference evidence="2 3" key="1">
    <citation type="submission" date="2020-02" db="EMBL/GenBank/DDBJ databases">
        <title>Bacillus aquiflavi sp. nov., isolated from yellow water of strong flavor Chinese baijiu in Yibin region of China.</title>
        <authorList>
            <person name="Xie J."/>
        </authorList>
    </citation>
    <scope>NUCLEOTIDE SEQUENCE [LARGE SCALE GENOMIC DNA]</scope>
    <source>
        <strain evidence="2 3">SA4</strain>
    </source>
</reference>
<proteinExistence type="predicted"/>
<name>A0A6M0Q6P2_9BACI</name>
<dbReference type="RefSeq" id="WP_163179508.1">
    <property type="nucleotide sequence ID" value="NZ_JAAIWM010000003.1"/>
</dbReference>
<keyword evidence="3" id="KW-1185">Reference proteome</keyword>
<evidence type="ECO:0000313" key="3">
    <source>
        <dbReference type="Proteomes" id="UP000481043"/>
    </source>
</evidence>
<keyword evidence="1" id="KW-0472">Membrane</keyword>
<comment type="caution">
    <text evidence="2">The sequence shown here is derived from an EMBL/GenBank/DDBJ whole genome shotgun (WGS) entry which is preliminary data.</text>
</comment>
<organism evidence="2 3">
    <name type="scientific">Bacillus mesophilus</name>
    <dbReference type="NCBI Taxonomy" id="1808955"/>
    <lineage>
        <taxon>Bacteria</taxon>
        <taxon>Bacillati</taxon>
        <taxon>Bacillota</taxon>
        <taxon>Bacilli</taxon>
        <taxon>Bacillales</taxon>
        <taxon>Bacillaceae</taxon>
        <taxon>Bacillus</taxon>
    </lineage>
</organism>
<dbReference type="AlphaFoldDB" id="A0A6M0Q6P2"/>
<keyword evidence="1" id="KW-0812">Transmembrane</keyword>
<sequence>MIFFAAMIFSIIMSVFLFLIGYWEAIKISNEEGQVKGGTMIFCLIMGFVFAVFASSFSTSIA</sequence>
<keyword evidence="1" id="KW-1133">Transmembrane helix</keyword>